<dbReference type="KEGG" id="chu:CHU_0884"/>
<gene>
    <name evidence="2" type="ordered locus">CHU_0884</name>
</gene>
<evidence type="ECO:0000313" key="2">
    <source>
        <dbReference type="EMBL" id="ABG58165.1"/>
    </source>
</evidence>
<dbReference type="PANTHER" id="PTHR43685">
    <property type="entry name" value="GLYCOSYLTRANSFERASE"/>
    <property type="match status" value="1"/>
</dbReference>
<name>A0A6N4SPH6_CYTH3</name>
<dbReference type="OrthoDB" id="9771846at2"/>
<dbReference type="PANTHER" id="PTHR43685:SF3">
    <property type="entry name" value="SLR2126 PROTEIN"/>
    <property type="match status" value="1"/>
</dbReference>
<feature type="domain" description="Glycosyltransferase 2-like" evidence="1">
    <location>
        <begin position="4"/>
        <end position="113"/>
    </location>
</feature>
<dbReference type="InterPro" id="IPR050834">
    <property type="entry name" value="Glycosyltransf_2"/>
</dbReference>
<dbReference type="InterPro" id="IPR029044">
    <property type="entry name" value="Nucleotide-diphossugar_trans"/>
</dbReference>
<sequence>MKLSVIIPTCNRSNLLIHCLSALYVNVLSINNRFECEVIVTDDSSDEETKTLIQQQYTWVKWVKGPRKGPAANRNNGVKNADGDWYLFIDDDCLPDTEILTEYYNAISANPEMRAFEGRIYVDGPKKSFLHESPINETGGFFWSCNICIQKDLFYQLKGFDEQFPFAAMEDVDLFRRLRQITDKHAFLFNASVVHPWRLNRNLIKTTLKRHASQEYYIQKHPEEAKRLNAMRHFRYFVKNNLYLVTHAWKYRFSGFGTLLYCNFLQLYFCFKTLLKSRPDKAS</sequence>
<dbReference type="Pfam" id="PF00535">
    <property type="entry name" value="Glycos_transf_2"/>
    <property type="match status" value="1"/>
</dbReference>
<organism evidence="2 3">
    <name type="scientific">Cytophaga hutchinsonii (strain ATCC 33406 / DSM 1761 / CIP 103989 / NBRC 15051 / NCIMB 9469 / D465)</name>
    <dbReference type="NCBI Taxonomy" id="269798"/>
    <lineage>
        <taxon>Bacteria</taxon>
        <taxon>Pseudomonadati</taxon>
        <taxon>Bacteroidota</taxon>
        <taxon>Cytophagia</taxon>
        <taxon>Cytophagales</taxon>
        <taxon>Cytophagaceae</taxon>
        <taxon>Cytophaga</taxon>
    </lineage>
</organism>
<dbReference type="EMBL" id="CP000383">
    <property type="protein sequence ID" value="ABG58165.1"/>
    <property type="molecule type" value="Genomic_DNA"/>
</dbReference>
<keyword evidence="3" id="KW-1185">Reference proteome</keyword>
<accession>A0A6N4SPH6</accession>
<dbReference type="Gene3D" id="3.90.550.10">
    <property type="entry name" value="Spore Coat Polysaccharide Biosynthesis Protein SpsA, Chain A"/>
    <property type="match status" value="1"/>
</dbReference>
<protein>
    <submittedName>
        <fullName evidence="2">B-glycosyltransferase, glycosyltransferase family 2 protein</fullName>
    </submittedName>
</protein>
<dbReference type="AlphaFoldDB" id="A0A6N4SPH6"/>
<dbReference type="RefSeq" id="WP_011584280.1">
    <property type="nucleotide sequence ID" value="NC_008255.1"/>
</dbReference>
<evidence type="ECO:0000259" key="1">
    <source>
        <dbReference type="Pfam" id="PF00535"/>
    </source>
</evidence>
<proteinExistence type="predicted"/>
<dbReference type="Proteomes" id="UP000001822">
    <property type="component" value="Chromosome"/>
</dbReference>
<dbReference type="InterPro" id="IPR001173">
    <property type="entry name" value="Glyco_trans_2-like"/>
</dbReference>
<reference evidence="2 3" key="1">
    <citation type="journal article" date="2007" name="Appl. Environ. Microbiol.">
        <title>Genome sequence of the cellulolytic gliding bacterium Cytophaga hutchinsonii.</title>
        <authorList>
            <person name="Xie G."/>
            <person name="Bruce D.C."/>
            <person name="Challacombe J.F."/>
            <person name="Chertkov O."/>
            <person name="Detter J.C."/>
            <person name="Gilna P."/>
            <person name="Han C.S."/>
            <person name="Lucas S."/>
            <person name="Misra M."/>
            <person name="Myers G.L."/>
            <person name="Richardson P."/>
            <person name="Tapia R."/>
            <person name="Thayer N."/>
            <person name="Thompson L.S."/>
            <person name="Brettin T.S."/>
            <person name="Henrissat B."/>
            <person name="Wilson D.B."/>
            <person name="McBride M.J."/>
        </authorList>
    </citation>
    <scope>NUCLEOTIDE SEQUENCE [LARGE SCALE GENOMIC DNA]</scope>
    <source>
        <strain evidence="3">ATCC 33406 / DSM 1761 / CIP 103989 / NBRC 15051 / NCIMB 9469 / D465</strain>
    </source>
</reference>
<evidence type="ECO:0000313" key="3">
    <source>
        <dbReference type="Proteomes" id="UP000001822"/>
    </source>
</evidence>
<dbReference type="SUPFAM" id="SSF53448">
    <property type="entry name" value="Nucleotide-diphospho-sugar transferases"/>
    <property type="match status" value="1"/>
</dbReference>